<dbReference type="SMART" id="SM00380">
    <property type="entry name" value="AP2"/>
    <property type="match status" value="1"/>
</dbReference>
<accession>A0A1D1ZY92</accession>
<dbReference type="GO" id="GO:0005634">
    <property type="term" value="C:nucleus"/>
    <property type="evidence" value="ECO:0007669"/>
    <property type="project" value="UniProtKB-SubCell"/>
</dbReference>
<evidence type="ECO:0000256" key="2">
    <source>
        <dbReference type="ARBA" id="ARBA00023015"/>
    </source>
</evidence>
<evidence type="ECO:0000256" key="4">
    <source>
        <dbReference type="ARBA" id="ARBA00023163"/>
    </source>
</evidence>
<evidence type="ECO:0000256" key="5">
    <source>
        <dbReference type="ARBA" id="ARBA00023242"/>
    </source>
</evidence>
<evidence type="ECO:0000256" key="1">
    <source>
        <dbReference type="ARBA" id="ARBA00004123"/>
    </source>
</evidence>
<reference evidence="8" key="1">
    <citation type="submission" date="2015-08" db="EMBL/GenBank/DDBJ databases">
        <authorList>
            <person name="Babu N.S."/>
            <person name="Beckwith C.J."/>
            <person name="Beseler K.G."/>
            <person name="Brison A."/>
            <person name="Carone J.V."/>
            <person name="Caskin T.P."/>
            <person name="Diamond M."/>
            <person name="Durham M.E."/>
            <person name="Foxe J.M."/>
            <person name="Go M."/>
            <person name="Henderson B.A."/>
            <person name="Jones I.B."/>
            <person name="McGettigan J.A."/>
            <person name="Micheletti S.J."/>
            <person name="Nasrallah M.E."/>
            <person name="Ortiz D."/>
            <person name="Piller C.R."/>
            <person name="Privatt S.R."/>
            <person name="Schneider S.L."/>
            <person name="Sharp S."/>
            <person name="Smith T.C."/>
            <person name="Stanton J.D."/>
            <person name="Ullery H.E."/>
            <person name="Wilson R.J."/>
            <person name="Serrano M.G."/>
            <person name="Buck G."/>
            <person name="Lee V."/>
            <person name="Wang Y."/>
            <person name="Carvalho R."/>
            <person name="Voegtly L."/>
            <person name="Shi R."/>
            <person name="Duckworth R."/>
            <person name="Johnson A."/>
            <person name="Loviza R."/>
            <person name="Walstead R."/>
            <person name="Shah Z."/>
            <person name="Kiflezghi M."/>
            <person name="Wade K."/>
            <person name="Ball S.L."/>
            <person name="Bradley K.W."/>
            <person name="Asai D.J."/>
            <person name="Bowman C.A."/>
            <person name="Russell D.A."/>
            <person name="Pope W.H."/>
            <person name="Jacobs-Sera D."/>
            <person name="Hendrix R.W."/>
            <person name="Hatfull G.F."/>
        </authorList>
    </citation>
    <scope>NUCLEOTIDE SEQUENCE</scope>
</reference>
<dbReference type="InterPro" id="IPR001471">
    <property type="entry name" value="AP2/ERF_dom"/>
</dbReference>
<dbReference type="PROSITE" id="PS51032">
    <property type="entry name" value="AP2_ERF"/>
    <property type="match status" value="1"/>
</dbReference>
<feature type="domain" description="AP2/ERF" evidence="7">
    <location>
        <begin position="94"/>
        <end position="151"/>
    </location>
</feature>
<comment type="subcellular location">
    <subcellularLocation>
        <location evidence="1">Nucleus</location>
    </subcellularLocation>
</comment>
<evidence type="ECO:0000313" key="8">
    <source>
        <dbReference type="EMBL" id="JAT71904.1"/>
    </source>
</evidence>
<proteinExistence type="predicted"/>
<gene>
    <name evidence="8" type="ORF">g.50530</name>
</gene>
<feature type="region of interest" description="Disordered" evidence="6">
    <location>
        <begin position="370"/>
        <end position="393"/>
    </location>
</feature>
<keyword evidence="2" id="KW-0805">Transcription regulation</keyword>
<evidence type="ECO:0000256" key="6">
    <source>
        <dbReference type="SAM" id="MobiDB-lite"/>
    </source>
</evidence>
<feature type="region of interest" description="Disordered" evidence="6">
    <location>
        <begin position="182"/>
        <end position="222"/>
    </location>
</feature>
<evidence type="ECO:0000256" key="3">
    <source>
        <dbReference type="ARBA" id="ARBA00023125"/>
    </source>
</evidence>
<protein>
    <recommendedName>
        <fullName evidence="7">AP2/ERF domain-containing protein</fullName>
    </recommendedName>
</protein>
<keyword evidence="3" id="KW-0238">DNA-binding</keyword>
<organism evidence="8">
    <name type="scientific">Auxenochlorella protothecoides</name>
    <name type="common">Green microalga</name>
    <name type="synonym">Chlorella protothecoides</name>
    <dbReference type="NCBI Taxonomy" id="3075"/>
    <lineage>
        <taxon>Eukaryota</taxon>
        <taxon>Viridiplantae</taxon>
        <taxon>Chlorophyta</taxon>
        <taxon>core chlorophytes</taxon>
        <taxon>Trebouxiophyceae</taxon>
        <taxon>Chlorellales</taxon>
        <taxon>Chlorellaceae</taxon>
        <taxon>Auxenochlorella</taxon>
    </lineage>
</organism>
<sequence length="458" mass="48974">MNSTVDRDRICNGSGIRYSAPESLDTHYTMLYTKQGGDVHQEPGRGVAQAGEDSGTQTSAESLRGSFFRLLPNLLNLPAELNPGPGPPTKAAPRFRGITKHKRTQRYEAHFWEQKKQVYLGSFQHEVHAAKCHDIMALRCKGLACDALNFPAETYRCMFHLIEAMTQDDIVAELRHHSKDQAAKLRAGAEAAAPARPAPGKARATPSPASPAAPHTPTAQQQPLHAVSYLSADLLPRTLVLEASAESAPAPSLGAHTHAPATSSLLGKRGLAALGGFDEAWDALEMEELWSDMDDSILTLDSLEQSFMYRGGPPSLDPLEHIDGTALFLPAELRPPGAEGAGGRTGGVPRLMRAGPGGLTVSIGSGQGLKRHDSSLSGLSQSGGEGAWGRKAGSRREMMLASGLCRWDRPCSLLPAWVCRVCESSSSLPPGLPHLVPTPHVFSIHSLSLPMQSTPRRA</sequence>
<feature type="compositionally biased region" description="Low complexity" evidence="6">
    <location>
        <begin position="184"/>
        <end position="222"/>
    </location>
</feature>
<dbReference type="InterPro" id="IPR036955">
    <property type="entry name" value="AP2/ERF_dom_sf"/>
</dbReference>
<dbReference type="Gene3D" id="3.30.730.10">
    <property type="entry name" value="AP2/ERF domain"/>
    <property type="match status" value="1"/>
</dbReference>
<evidence type="ECO:0000259" key="7">
    <source>
        <dbReference type="PROSITE" id="PS51032"/>
    </source>
</evidence>
<dbReference type="PANTHER" id="PTHR32467:SF90">
    <property type="entry name" value="AP2-LIKE ETHYLENE-RESPONSIVE TRANSCRIPTION FACTOR AIL1"/>
    <property type="match status" value="1"/>
</dbReference>
<dbReference type="AlphaFoldDB" id="A0A1D1ZY92"/>
<dbReference type="PANTHER" id="PTHR32467">
    <property type="entry name" value="AP2-LIKE ETHYLENE-RESPONSIVE TRANSCRIPTION FACTOR"/>
    <property type="match status" value="1"/>
</dbReference>
<dbReference type="GO" id="GO:0003700">
    <property type="term" value="F:DNA-binding transcription factor activity"/>
    <property type="evidence" value="ECO:0007669"/>
    <property type="project" value="InterPro"/>
</dbReference>
<keyword evidence="4" id="KW-0804">Transcription</keyword>
<dbReference type="GO" id="GO:0003677">
    <property type="term" value="F:DNA binding"/>
    <property type="evidence" value="ECO:0007669"/>
    <property type="project" value="UniProtKB-KW"/>
</dbReference>
<name>A0A1D1ZY92_AUXPR</name>
<feature type="region of interest" description="Disordered" evidence="6">
    <location>
        <begin position="36"/>
        <end position="58"/>
    </location>
</feature>
<dbReference type="EMBL" id="GDKF01006718">
    <property type="protein sequence ID" value="JAT71904.1"/>
    <property type="molecule type" value="Transcribed_RNA"/>
</dbReference>
<dbReference type="SUPFAM" id="SSF54171">
    <property type="entry name" value="DNA-binding domain"/>
    <property type="match status" value="1"/>
</dbReference>
<dbReference type="InterPro" id="IPR016177">
    <property type="entry name" value="DNA-bd_dom_sf"/>
</dbReference>
<keyword evidence="5" id="KW-0539">Nucleus</keyword>